<evidence type="ECO:0000256" key="5">
    <source>
        <dbReference type="ARBA" id="ARBA00023273"/>
    </source>
</evidence>
<evidence type="ECO:0000256" key="1">
    <source>
        <dbReference type="ARBA" id="ARBA00004138"/>
    </source>
</evidence>
<dbReference type="Gene3D" id="2.60.40.10">
    <property type="entry name" value="Immunoglobulins"/>
    <property type="match status" value="6"/>
</dbReference>
<feature type="domain" description="HYDIN/VesB/CFA65-like Ig-like" evidence="6">
    <location>
        <begin position="428"/>
        <end position="517"/>
    </location>
</feature>
<dbReference type="Proteomes" id="UP000055590">
    <property type="component" value="Chromosome"/>
</dbReference>
<dbReference type="GO" id="GO:0005737">
    <property type="term" value="C:cytoplasm"/>
    <property type="evidence" value="ECO:0007669"/>
    <property type="project" value="UniProtKB-SubCell"/>
</dbReference>
<gene>
    <name evidence="7" type="ORF">AKJ08_0492</name>
</gene>
<dbReference type="InterPro" id="IPR052614">
    <property type="entry name" value="CFAP65"/>
</dbReference>
<dbReference type="STRING" id="1391653.AKJ08_0492"/>
<name>A0A0K1P9A8_9BACT</name>
<dbReference type="EMBL" id="CP012332">
    <property type="protein sequence ID" value="AKU90105.1"/>
    <property type="molecule type" value="Genomic_DNA"/>
</dbReference>
<keyword evidence="7" id="KW-0449">Lipoprotein</keyword>
<keyword evidence="4" id="KW-0969">Cilium</keyword>
<dbReference type="KEGG" id="vin:AKJ08_0492"/>
<comment type="subcellular location">
    <subcellularLocation>
        <location evidence="1">Cell projection</location>
        <location evidence="1">Cilium</location>
    </subcellularLocation>
    <subcellularLocation>
        <location evidence="2">Cytoplasm</location>
    </subcellularLocation>
</comment>
<dbReference type="InterPro" id="IPR013783">
    <property type="entry name" value="Ig-like_fold"/>
</dbReference>
<evidence type="ECO:0000256" key="4">
    <source>
        <dbReference type="ARBA" id="ARBA00023069"/>
    </source>
</evidence>
<keyword evidence="5" id="KW-0966">Cell projection</keyword>
<protein>
    <submittedName>
        <fullName evidence="7">Putative lipoprotein</fullName>
    </submittedName>
</protein>
<evidence type="ECO:0000259" key="6">
    <source>
        <dbReference type="Pfam" id="PF22544"/>
    </source>
</evidence>
<accession>A0A0K1P9A8</accession>
<dbReference type="NCBIfam" id="NF012200">
    <property type="entry name" value="choice_anch_D"/>
    <property type="match status" value="5"/>
</dbReference>
<keyword evidence="3" id="KW-0963">Cytoplasm</keyword>
<evidence type="ECO:0000313" key="8">
    <source>
        <dbReference type="Proteomes" id="UP000055590"/>
    </source>
</evidence>
<dbReference type="PANTHER" id="PTHR46127:SF1">
    <property type="entry name" value="CILIA- AND FLAGELLA-ASSOCIATED PROTEIN 65"/>
    <property type="match status" value="1"/>
</dbReference>
<evidence type="ECO:0000256" key="2">
    <source>
        <dbReference type="ARBA" id="ARBA00004496"/>
    </source>
</evidence>
<dbReference type="Pfam" id="PF22544">
    <property type="entry name" value="HYDIN_VesB_CFA65-like_Ig"/>
    <property type="match status" value="2"/>
</dbReference>
<dbReference type="PANTHER" id="PTHR46127">
    <property type="entry name" value="CILIA- AND FLAGELLA-ASSOCIATED PROTEIN 65"/>
    <property type="match status" value="1"/>
</dbReference>
<sequence>MGNRVTRTIEVSNRGIGPVSILSIDAEGELSPAFVLPQPPPSKLLSGDTVKLDFSFAPTEAGRLAGRVLLHTDSVENAELAIEVSGEGVYPSVSCSQRLDFGRVVLNLDKVLRITCVNNGAVAAQVQVAGTTGRDADLFSVGANLVSNPVEIAAGKSQLVEVRYTALRLGRADAQALLRVTGAVSPDIAVQLTGEGFASDLVAAPSCLRFDGVSPGGHATRQVIVYNGGSQTVTFQPLHLVDAAGVFRIVSVEVEAQEVPLETLAPNASATVNVEFAPRAVGSFRGTLVLHNDDPVNSGLEVCLEGQGGGPNLLVRPGVIDFGRIATGMRVSTSLFAMNVGTADGGPLVIRRVSVDDAHFSVAMPQVTQLLPNDAPAVIEVEFHPDEDGEFAATISIESNDGDQPVYSIPVRGDARTLPPCDYTVVPATLRFGAVQVGASAKLVASVRNTGTAECIFTQVGIEPGSDSAYSLPDGRILTVSVLPGDRITIPVLFDASQAGDHQGAVQFQVSRPAAPNGRIPLVATAFKGCLMATPASVDFGERRLSCPATTKSILVSNNCEVPAVISSAAVGAGSYTPGEFTVTGLSTPYTLQAGRRVTLTARYTPVDAGADGAPYEIASNIQALTIPLFGKGATDDTRTDRYTQDAKPMVDVLVVMDNSGSMTDKQDHVQDESAHFLRYAMDQGLDFHVGVTTTGIIPSAGSWTRCPGGVDGGEAGRLFPANGERPRWVTPTTPNAEWVFNQNLEVGLCHWDEHGLEGGYLALSSPLVDHAKAPRTSLPNDGNLGFYRDEARLAVIIVSDEEDSSPSDPAFYSAFFRNLKGPGREGDTAVHVVVGDGTCGVVAEDSPRYMQVARETGGTVTPICMSDWGAGLAALAERSFGHRLRYPLTGTPTSGVTVTIDGRVVATGWRYDSGSNSVIFDEASAPAPGATIELRYIPACGT</sequence>
<keyword evidence="8" id="KW-1185">Reference proteome</keyword>
<organism evidence="7 8">
    <name type="scientific">Vulgatibacter incomptus</name>
    <dbReference type="NCBI Taxonomy" id="1391653"/>
    <lineage>
        <taxon>Bacteria</taxon>
        <taxon>Pseudomonadati</taxon>
        <taxon>Myxococcota</taxon>
        <taxon>Myxococcia</taxon>
        <taxon>Myxococcales</taxon>
        <taxon>Cystobacterineae</taxon>
        <taxon>Vulgatibacteraceae</taxon>
        <taxon>Vulgatibacter</taxon>
    </lineage>
</organism>
<evidence type="ECO:0000256" key="3">
    <source>
        <dbReference type="ARBA" id="ARBA00022490"/>
    </source>
</evidence>
<dbReference type="AlphaFoldDB" id="A0A0K1P9A8"/>
<feature type="domain" description="HYDIN/VesB/CFA65-like Ig-like" evidence="6">
    <location>
        <begin position="313"/>
        <end position="406"/>
    </location>
</feature>
<reference evidence="7 8" key="1">
    <citation type="submission" date="2015-08" db="EMBL/GenBank/DDBJ databases">
        <authorList>
            <person name="Babu N.S."/>
            <person name="Beckwith C.J."/>
            <person name="Beseler K.G."/>
            <person name="Brison A."/>
            <person name="Carone J.V."/>
            <person name="Caskin T.P."/>
            <person name="Diamond M."/>
            <person name="Durham M.E."/>
            <person name="Foxe J.M."/>
            <person name="Go M."/>
            <person name="Henderson B.A."/>
            <person name="Jones I.B."/>
            <person name="McGettigan J.A."/>
            <person name="Micheletti S.J."/>
            <person name="Nasrallah M.E."/>
            <person name="Ortiz D."/>
            <person name="Piller C.R."/>
            <person name="Privatt S.R."/>
            <person name="Schneider S.L."/>
            <person name="Sharp S."/>
            <person name="Smith T.C."/>
            <person name="Stanton J.D."/>
            <person name="Ullery H.E."/>
            <person name="Wilson R.J."/>
            <person name="Serrano M.G."/>
            <person name="Buck G."/>
            <person name="Lee V."/>
            <person name="Wang Y."/>
            <person name="Carvalho R."/>
            <person name="Voegtly L."/>
            <person name="Shi R."/>
            <person name="Duckworth R."/>
            <person name="Johnson A."/>
            <person name="Loviza R."/>
            <person name="Walstead R."/>
            <person name="Shah Z."/>
            <person name="Kiflezghi M."/>
            <person name="Wade K."/>
            <person name="Ball S.L."/>
            <person name="Bradley K.W."/>
            <person name="Asai D.J."/>
            <person name="Bowman C.A."/>
            <person name="Russell D.A."/>
            <person name="Pope W.H."/>
            <person name="Jacobs-Sera D."/>
            <person name="Hendrix R.W."/>
            <person name="Hatfull G.F."/>
        </authorList>
    </citation>
    <scope>NUCLEOTIDE SEQUENCE [LARGE SCALE GENOMIC DNA]</scope>
    <source>
        <strain evidence="7 8">DSM 27710</strain>
    </source>
</reference>
<evidence type="ECO:0000313" key="7">
    <source>
        <dbReference type="EMBL" id="AKU90105.1"/>
    </source>
</evidence>
<proteinExistence type="predicted"/>
<dbReference type="InterPro" id="IPR053879">
    <property type="entry name" value="HYDIN_VesB_CFA65-like_Ig"/>
</dbReference>